<organism evidence="1 2">
    <name type="scientific">Desulfonema magnum</name>
    <dbReference type="NCBI Taxonomy" id="45655"/>
    <lineage>
        <taxon>Bacteria</taxon>
        <taxon>Pseudomonadati</taxon>
        <taxon>Thermodesulfobacteriota</taxon>
        <taxon>Desulfobacteria</taxon>
        <taxon>Desulfobacterales</taxon>
        <taxon>Desulfococcaceae</taxon>
        <taxon>Desulfonema</taxon>
    </lineage>
</organism>
<evidence type="ECO:0000313" key="2">
    <source>
        <dbReference type="Proteomes" id="UP000663722"/>
    </source>
</evidence>
<gene>
    <name evidence="1" type="ORF">dnm_030510</name>
</gene>
<evidence type="ECO:0000313" key="1">
    <source>
        <dbReference type="EMBL" id="QTA87024.1"/>
    </source>
</evidence>
<dbReference type="EMBL" id="CP061800">
    <property type="protein sequence ID" value="QTA87024.1"/>
    <property type="molecule type" value="Genomic_DNA"/>
</dbReference>
<name>A0A975BL10_9BACT</name>
<protein>
    <submittedName>
        <fullName evidence="1">Uncharacterized protein</fullName>
    </submittedName>
</protein>
<reference evidence="1" key="1">
    <citation type="journal article" date="2021" name="Microb. Physiol.">
        <title>Proteogenomic Insights into the Physiology of Marine, Sulfate-Reducing, Filamentous Desulfonema limicola and Desulfonema magnum.</title>
        <authorList>
            <person name="Schnaars V."/>
            <person name="Wohlbrand L."/>
            <person name="Scheve S."/>
            <person name="Hinrichs C."/>
            <person name="Reinhardt R."/>
            <person name="Rabus R."/>
        </authorList>
    </citation>
    <scope>NUCLEOTIDE SEQUENCE</scope>
    <source>
        <strain evidence="1">4be13</strain>
    </source>
</reference>
<dbReference type="KEGG" id="dmm:dnm_030510"/>
<keyword evidence="2" id="KW-1185">Reference proteome</keyword>
<proteinExistence type="predicted"/>
<accession>A0A975BL10</accession>
<sequence>MPLVKAGVRVGEGSDFVPQPILVTGNSHCFCPVRDDMKIARQFIAG</sequence>
<dbReference type="Proteomes" id="UP000663722">
    <property type="component" value="Chromosome"/>
</dbReference>
<dbReference type="AlphaFoldDB" id="A0A975BL10"/>